<feature type="compositionally biased region" description="Pro residues" evidence="3">
    <location>
        <begin position="7"/>
        <end position="18"/>
    </location>
</feature>
<dbReference type="PANTHER" id="PTHR23416">
    <property type="entry name" value="SIALIC ACID SYNTHASE-RELATED"/>
    <property type="match status" value="1"/>
</dbReference>
<gene>
    <name evidence="4" type="ORF">BMI91_01115</name>
</gene>
<comment type="caution">
    <text evidence="4">The sequence shown here is derived from an EMBL/GenBank/DDBJ whole genome shotgun (WGS) entry which is preliminary data.</text>
</comment>
<accession>A0ABX3N0B8</accession>
<feature type="region of interest" description="Disordered" evidence="3">
    <location>
        <begin position="1"/>
        <end position="25"/>
    </location>
</feature>
<keyword evidence="2" id="KW-0808">Transferase</keyword>
<evidence type="ECO:0000313" key="4">
    <source>
        <dbReference type="EMBL" id="OOY25066.1"/>
    </source>
</evidence>
<protein>
    <recommendedName>
        <fullName evidence="6">Colanic acid biosynthesis acetyltransferase WcaF</fullName>
    </recommendedName>
</protein>
<dbReference type="Proteomes" id="UP000190787">
    <property type="component" value="Unassembled WGS sequence"/>
</dbReference>
<evidence type="ECO:0000256" key="2">
    <source>
        <dbReference type="ARBA" id="ARBA00022679"/>
    </source>
</evidence>
<evidence type="ECO:0000256" key="3">
    <source>
        <dbReference type="SAM" id="MobiDB-lite"/>
    </source>
</evidence>
<name>A0ABX3N0B8_9RHOB</name>
<dbReference type="EMBL" id="MPZV01000001">
    <property type="protein sequence ID" value="OOY25066.1"/>
    <property type="molecule type" value="Genomic_DNA"/>
</dbReference>
<dbReference type="Gene3D" id="2.160.10.10">
    <property type="entry name" value="Hexapeptide repeat proteins"/>
    <property type="match status" value="1"/>
</dbReference>
<comment type="similarity">
    <text evidence="1">Belongs to the transferase hexapeptide repeat family.</text>
</comment>
<dbReference type="InterPro" id="IPR051159">
    <property type="entry name" value="Hexapeptide_acetyltransf"/>
</dbReference>
<keyword evidence="5" id="KW-1185">Reference proteome</keyword>
<dbReference type="InterPro" id="IPR011004">
    <property type="entry name" value="Trimer_LpxA-like_sf"/>
</dbReference>
<evidence type="ECO:0008006" key="6">
    <source>
        <dbReference type="Google" id="ProtNLM"/>
    </source>
</evidence>
<dbReference type="RefSeq" id="WP_146683976.1">
    <property type="nucleotide sequence ID" value="NZ_MPZV01000001.1"/>
</dbReference>
<dbReference type="SUPFAM" id="SSF51161">
    <property type="entry name" value="Trimeric LpxA-like enzymes"/>
    <property type="match status" value="1"/>
</dbReference>
<organism evidence="4 5">
    <name type="scientific">Thioclava sediminum</name>
    <dbReference type="NCBI Taxonomy" id="1915319"/>
    <lineage>
        <taxon>Bacteria</taxon>
        <taxon>Pseudomonadati</taxon>
        <taxon>Pseudomonadota</taxon>
        <taxon>Alphaproteobacteria</taxon>
        <taxon>Rhodobacterales</taxon>
        <taxon>Paracoccaceae</taxon>
        <taxon>Thioclava</taxon>
    </lineage>
</organism>
<evidence type="ECO:0000256" key="1">
    <source>
        <dbReference type="ARBA" id="ARBA00007274"/>
    </source>
</evidence>
<proteinExistence type="inferred from homology"/>
<evidence type="ECO:0000313" key="5">
    <source>
        <dbReference type="Proteomes" id="UP000190787"/>
    </source>
</evidence>
<dbReference type="PANTHER" id="PTHR23416:SF23">
    <property type="entry name" value="ACETYLTRANSFERASE C18B11.09C-RELATED"/>
    <property type="match status" value="1"/>
</dbReference>
<sequence>MRDAMPVPVPPQPGPSPRQGPFRPIATQDLSRFPRPVIAGNRRFGWRAAWYLVNALFFQSSLFALIPSRAKAAILRGFGAKVGPGLVCKPRVTIKYPWLLEIGAHVWLGERVWIDNPGPVRIGAHVCISQGVRIVTGSHDWARGDFRFFARPIEIGDSAWVTAHRVLRPGAIVPPRVVVLGDVSAGDGRGPRAASDGVSSEGGVR</sequence>
<reference evidence="4 5" key="1">
    <citation type="submission" date="2016-11" db="EMBL/GenBank/DDBJ databases">
        <title>A multilocus sequence analysis scheme for characterization of bacteria in the genus Thioclava.</title>
        <authorList>
            <person name="Liu Y."/>
            <person name="Shao Z."/>
        </authorList>
    </citation>
    <scope>NUCLEOTIDE SEQUENCE [LARGE SCALE GENOMIC DNA]</scope>
    <source>
        <strain evidence="4 5">TAW-CT134</strain>
    </source>
</reference>